<dbReference type="InterPro" id="IPR001611">
    <property type="entry name" value="Leu-rich_rpt"/>
</dbReference>
<dbReference type="OrthoDB" id="433501at2759"/>
<evidence type="ECO:0000313" key="9">
    <source>
        <dbReference type="Proteomes" id="UP000276991"/>
    </source>
</evidence>
<evidence type="ECO:0000256" key="2">
    <source>
        <dbReference type="ARBA" id="ARBA00022614"/>
    </source>
</evidence>
<keyword evidence="4" id="KW-0539">Nucleus</keyword>
<dbReference type="InterPro" id="IPR044640">
    <property type="entry name" value="RU2A"/>
</dbReference>
<accession>A0A498SYT4</accession>
<dbReference type="FunFam" id="3.80.10.10:FF:000026">
    <property type="entry name" value="U2 small nuclear ribonucleoprotein A"/>
    <property type="match status" value="1"/>
</dbReference>
<evidence type="ECO:0000256" key="7">
    <source>
        <dbReference type="SAM" id="MobiDB-lite"/>
    </source>
</evidence>
<keyword evidence="2" id="KW-0433">Leucine-rich repeat</keyword>
<dbReference type="InterPro" id="IPR032675">
    <property type="entry name" value="LRR_dom_sf"/>
</dbReference>
<feature type="region of interest" description="Disordered" evidence="7">
    <location>
        <begin position="182"/>
        <end position="255"/>
    </location>
</feature>
<dbReference type="EMBL" id="UPTC01002988">
    <property type="protein sequence ID" value="VBB34053.1"/>
    <property type="molecule type" value="Genomic_DNA"/>
</dbReference>
<comment type="subcellular location">
    <subcellularLocation>
        <location evidence="1">Nucleus</location>
    </subcellularLocation>
</comment>
<sequence length="255" mass="28703">MVRLTVELINDSLQYLNTVRDRELSLRACKIPVLENLGVTKDQFDTIDLTDNDIRKLENIPLLRRLSTLLMHNNRVQQIMPNIGEALPSLKTLALTNNNLCELDDIDPLATCPKLEYLTLIGNPVTHKPQYRLYVIYKVPSVRVLDFKRVRLAEAIASASSLAEVERLQAILQSGRIPESGWNRGSIDNVAEEDTRRNAEESNGFVVEQEDEGDDVPSPLASPTGDLDNDVQSPISNPPEEKKLDNGQMEYVEEK</sequence>
<dbReference type="Pfam" id="PF14580">
    <property type="entry name" value="LRR_9"/>
    <property type="match status" value="1"/>
</dbReference>
<evidence type="ECO:0000256" key="1">
    <source>
        <dbReference type="ARBA" id="ARBA00004123"/>
    </source>
</evidence>
<name>A0A498SYT4_ACAVI</name>
<evidence type="ECO:0000256" key="6">
    <source>
        <dbReference type="ARBA" id="ARBA00069881"/>
    </source>
</evidence>
<comment type="similarity">
    <text evidence="5">Belongs to the U2 small nuclear ribonucleoprotein A family.</text>
</comment>
<dbReference type="PROSITE" id="PS51450">
    <property type="entry name" value="LRR"/>
    <property type="match status" value="1"/>
</dbReference>
<evidence type="ECO:0000256" key="4">
    <source>
        <dbReference type="ARBA" id="ARBA00023242"/>
    </source>
</evidence>
<keyword evidence="9" id="KW-1185">Reference proteome</keyword>
<dbReference type="PANTHER" id="PTHR10552:SF6">
    <property type="entry name" value="U2 SMALL NUCLEAR RIBONUCLEOPROTEIN A"/>
    <property type="match status" value="1"/>
</dbReference>
<evidence type="ECO:0000256" key="5">
    <source>
        <dbReference type="ARBA" id="ARBA00024196"/>
    </source>
</evidence>
<dbReference type="AlphaFoldDB" id="A0A498SYT4"/>
<dbReference type="GO" id="GO:0030620">
    <property type="term" value="F:U2 snRNA binding"/>
    <property type="evidence" value="ECO:0007669"/>
    <property type="project" value="InterPro"/>
</dbReference>
<keyword evidence="3" id="KW-0677">Repeat</keyword>
<dbReference type="GO" id="GO:0000398">
    <property type="term" value="P:mRNA splicing, via spliceosome"/>
    <property type="evidence" value="ECO:0007669"/>
    <property type="project" value="InterPro"/>
</dbReference>
<dbReference type="PANTHER" id="PTHR10552">
    <property type="entry name" value="U2 SMALL NUCLEAR RIBONUCLEOPROTEIN A"/>
    <property type="match status" value="1"/>
</dbReference>
<protein>
    <recommendedName>
        <fullName evidence="6">Probable U2 small nuclear ribonucleoprotein A'</fullName>
    </recommendedName>
</protein>
<evidence type="ECO:0000313" key="8">
    <source>
        <dbReference type="EMBL" id="VBB34053.1"/>
    </source>
</evidence>
<organism evidence="8 9">
    <name type="scientific">Acanthocheilonema viteae</name>
    <name type="common">Filarial nematode worm</name>
    <name type="synonym">Dipetalonema viteae</name>
    <dbReference type="NCBI Taxonomy" id="6277"/>
    <lineage>
        <taxon>Eukaryota</taxon>
        <taxon>Metazoa</taxon>
        <taxon>Ecdysozoa</taxon>
        <taxon>Nematoda</taxon>
        <taxon>Chromadorea</taxon>
        <taxon>Rhabditida</taxon>
        <taxon>Spirurina</taxon>
        <taxon>Spiruromorpha</taxon>
        <taxon>Filarioidea</taxon>
        <taxon>Onchocercidae</taxon>
        <taxon>Acanthocheilonema</taxon>
    </lineage>
</organism>
<dbReference type="Gene3D" id="3.80.10.10">
    <property type="entry name" value="Ribonuclease Inhibitor"/>
    <property type="match status" value="1"/>
</dbReference>
<dbReference type="SUPFAM" id="SSF52058">
    <property type="entry name" value="L domain-like"/>
    <property type="match status" value="1"/>
</dbReference>
<dbReference type="Proteomes" id="UP000276991">
    <property type="component" value="Unassembled WGS sequence"/>
</dbReference>
<proteinExistence type="inferred from homology"/>
<gene>
    <name evidence="8" type="ORF">NAV_LOCUS8844</name>
</gene>
<evidence type="ECO:0000256" key="3">
    <source>
        <dbReference type="ARBA" id="ARBA00022737"/>
    </source>
</evidence>
<dbReference type="STRING" id="6277.A0A498SYT4"/>
<reference evidence="8 9" key="1">
    <citation type="submission" date="2018-08" db="EMBL/GenBank/DDBJ databases">
        <authorList>
            <person name="Laetsch R D."/>
            <person name="Stevens L."/>
            <person name="Kumar S."/>
            <person name="Blaxter L. M."/>
        </authorList>
    </citation>
    <scope>NUCLEOTIDE SEQUENCE [LARGE SCALE GENOMIC DNA]</scope>
</reference>
<dbReference type="GO" id="GO:0005686">
    <property type="term" value="C:U2 snRNP"/>
    <property type="evidence" value="ECO:0007669"/>
    <property type="project" value="TreeGrafter"/>
</dbReference>